<dbReference type="InterPro" id="IPR021139">
    <property type="entry name" value="NYN"/>
</dbReference>
<keyword evidence="3" id="KW-1185">Reference proteome</keyword>
<dbReference type="EMBL" id="BRYB01004348">
    <property type="protein sequence ID" value="GMI29634.1"/>
    <property type="molecule type" value="Genomic_DNA"/>
</dbReference>
<evidence type="ECO:0000259" key="1">
    <source>
        <dbReference type="Pfam" id="PF01936"/>
    </source>
</evidence>
<dbReference type="PANTHER" id="PTHR14379:SF3">
    <property type="entry name" value="MEIOSIS REGULATOR AND MRNA STABILITY FACTOR 1"/>
    <property type="match status" value="1"/>
</dbReference>
<reference evidence="2 3" key="1">
    <citation type="journal article" date="2023" name="Commun. Biol.">
        <title>Genome analysis of Parmales, the sister group of diatoms, reveals the evolutionary specialization of diatoms from phago-mixotrophs to photoautotrophs.</title>
        <authorList>
            <person name="Ban H."/>
            <person name="Sato S."/>
            <person name="Yoshikawa S."/>
            <person name="Yamada K."/>
            <person name="Nakamura Y."/>
            <person name="Ichinomiya M."/>
            <person name="Sato N."/>
            <person name="Blanc-Mathieu R."/>
            <person name="Endo H."/>
            <person name="Kuwata A."/>
            <person name="Ogata H."/>
        </authorList>
    </citation>
    <scope>NUCLEOTIDE SEQUENCE [LARGE SCALE GENOMIC DNA]</scope>
</reference>
<dbReference type="InterPro" id="IPR024768">
    <property type="entry name" value="Marf1"/>
</dbReference>
<sequence length="423" mass="45931">MAELEAALKFLPLLQKMQKMAEASQPADAPKPAVSDEPLVGVFWDYENIKLPPNYTPATAEHINARLRSMFGCSLHTKNCYFDSRKKAEQGAANETKKEVLSAAGFSMIDCPTRNMKETIDKRMIVDILRFMRMNAAGRSDVNIVLISNDGDYAYMINEIKDAGAKVCLAYGNVTANVLFHCCDTAISFRELMTPMDGAVPLETEAATESSARKIAVSKPRLLSVESAGSHADVGDKLEALLSIVQSAETRSDSGWAAAASVAVTFQKKSPFRNKTQRREDWKKKVELAKDAGLLLEGRRNLSTMDIVVLGDIPAADLKGGKNYQPQKYLKTVRFNGREGGQDSMQEGWWNDPILPSGANPPVFDEDNGGGGVLGFDAAAGGEEDVDAALSEATARVAEQLSVMSFDEHVGGGGELEFVEYTT</sequence>
<protein>
    <recommendedName>
        <fullName evidence="1">NYN domain-containing protein</fullName>
    </recommendedName>
</protein>
<name>A0ABQ6MN85_9STRA</name>
<dbReference type="PANTHER" id="PTHR14379">
    <property type="entry name" value="LIMKAIN B LKAP"/>
    <property type="match status" value="1"/>
</dbReference>
<organism evidence="2 3">
    <name type="scientific">Tetraparma gracilis</name>
    <dbReference type="NCBI Taxonomy" id="2962635"/>
    <lineage>
        <taxon>Eukaryota</taxon>
        <taxon>Sar</taxon>
        <taxon>Stramenopiles</taxon>
        <taxon>Ochrophyta</taxon>
        <taxon>Bolidophyceae</taxon>
        <taxon>Parmales</taxon>
        <taxon>Triparmaceae</taxon>
        <taxon>Tetraparma</taxon>
    </lineage>
</organism>
<feature type="domain" description="NYN" evidence="1">
    <location>
        <begin position="40"/>
        <end position="188"/>
    </location>
</feature>
<proteinExistence type="predicted"/>
<accession>A0ABQ6MN85</accession>
<dbReference type="Proteomes" id="UP001165060">
    <property type="component" value="Unassembled WGS sequence"/>
</dbReference>
<gene>
    <name evidence="2" type="ORF">TeGR_g5521</name>
</gene>
<comment type="caution">
    <text evidence="2">The sequence shown here is derived from an EMBL/GenBank/DDBJ whole genome shotgun (WGS) entry which is preliminary data.</text>
</comment>
<evidence type="ECO:0000313" key="2">
    <source>
        <dbReference type="EMBL" id="GMI29634.1"/>
    </source>
</evidence>
<dbReference type="Pfam" id="PF01936">
    <property type="entry name" value="NYN"/>
    <property type="match status" value="1"/>
</dbReference>
<dbReference type="Gene3D" id="3.40.50.1010">
    <property type="entry name" value="5'-nuclease"/>
    <property type="match status" value="1"/>
</dbReference>
<evidence type="ECO:0000313" key="3">
    <source>
        <dbReference type="Proteomes" id="UP001165060"/>
    </source>
</evidence>